<comment type="caution">
    <text evidence="1">The sequence shown here is derived from an EMBL/GenBank/DDBJ whole genome shotgun (WGS) entry which is preliminary data.</text>
</comment>
<dbReference type="EMBL" id="CAJVQB010008693">
    <property type="protein sequence ID" value="CAG8722031.1"/>
    <property type="molecule type" value="Genomic_DNA"/>
</dbReference>
<protein>
    <submittedName>
        <fullName evidence="1">34524_t:CDS:1</fullName>
    </submittedName>
</protein>
<keyword evidence="2" id="KW-1185">Reference proteome</keyword>
<organism evidence="1 2">
    <name type="scientific">Gigaspora margarita</name>
    <dbReference type="NCBI Taxonomy" id="4874"/>
    <lineage>
        <taxon>Eukaryota</taxon>
        <taxon>Fungi</taxon>
        <taxon>Fungi incertae sedis</taxon>
        <taxon>Mucoromycota</taxon>
        <taxon>Glomeromycotina</taxon>
        <taxon>Glomeromycetes</taxon>
        <taxon>Diversisporales</taxon>
        <taxon>Gigasporaceae</taxon>
        <taxon>Gigaspora</taxon>
    </lineage>
</organism>
<feature type="non-terminal residue" evidence="1">
    <location>
        <position position="1"/>
    </location>
</feature>
<evidence type="ECO:0000313" key="1">
    <source>
        <dbReference type="EMBL" id="CAG8722031.1"/>
    </source>
</evidence>
<sequence>QIQLPLFSSNKNIKIDNKTINCLQLERLQLIEWLLYKNSVEDLLLTWSNNIRQIALDSVPLKKNTYWLMIWTTNLKSQLNNYKSAGN</sequence>
<evidence type="ECO:0000313" key="2">
    <source>
        <dbReference type="Proteomes" id="UP000789901"/>
    </source>
</evidence>
<dbReference type="Proteomes" id="UP000789901">
    <property type="component" value="Unassembled WGS sequence"/>
</dbReference>
<name>A0ABN7V2I2_GIGMA</name>
<accession>A0ABN7V2I2</accession>
<gene>
    <name evidence="1" type="ORF">GMARGA_LOCUS13605</name>
</gene>
<proteinExistence type="predicted"/>
<reference evidence="1 2" key="1">
    <citation type="submission" date="2021-06" db="EMBL/GenBank/DDBJ databases">
        <authorList>
            <person name="Kallberg Y."/>
            <person name="Tangrot J."/>
            <person name="Rosling A."/>
        </authorList>
    </citation>
    <scope>NUCLEOTIDE SEQUENCE [LARGE SCALE GENOMIC DNA]</scope>
    <source>
        <strain evidence="1 2">120-4 pot B 10/14</strain>
    </source>
</reference>